<dbReference type="PANTHER" id="PTHR33427:SF1">
    <property type="entry name" value="F6A14.21 PROTEIN"/>
    <property type="match status" value="1"/>
</dbReference>
<dbReference type="PANTHER" id="PTHR33427">
    <property type="entry name" value="HNH ENDONUCLEASE"/>
    <property type="match status" value="1"/>
</dbReference>
<organism evidence="1 2">
    <name type="scientific">Eragrostis curvula</name>
    <name type="common">weeping love grass</name>
    <dbReference type="NCBI Taxonomy" id="38414"/>
    <lineage>
        <taxon>Eukaryota</taxon>
        <taxon>Viridiplantae</taxon>
        <taxon>Streptophyta</taxon>
        <taxon>Embryophyta</taxon>
        <taxon>Tracheophyta</taxon>
        <taxon>Spermatophyta</taxon>
        <taxon>Magnoliopsida</taxon>
        <taxon>Liliopsida</taxon>
        <taxon>Poales</taxon>
        <taxon>Poaceae</taxon>
        <taxon>PACMAD clade</taxon>
        <taxon>Chloridoideae</taxon>
        <taxon>Eragrostideae</taxon>
        <taxon>Eragrostidinae</taxon>
        <taxon>Eragrostis</taxon>
    </lineage>
</organism>
<keyword evidence="2" id="KW-1185">Reference proteome</keyword>
<evidence type="ECO:0008006" key="3">
    <source>
        <dbReference type="Google" id="ProtNLM"/>
    </source>
</evidence>
<evidence type="ECO:0000313" key="1">
    <source>
        <dbReference type="EMBL" id="TVU15458.1"/>
    </source>
</evidence>
<sequence length="155" mass="17731">MSNSDRRNFSPEVEAACWKKGKEVPGREPDRWRLDCAGNYMFKPFHGCHGSLCYEFDHIDAHFNKGPSTLANCQPLQTKLNKSKSKYNLSSDQMVERSADIKPTTKELNIVEFSFYGNIIEDGQECRCLSEKEQAGINILSQGVIQKFRFRADKT</sequence>
<dbReference type="Proteomes" id="UP000324897">
    <property type="component" value="Unassembled WGS sequence"/>
</dbReference>
<proteinExistence type="predicted"/>
<name>A0A5J9TX74_9POAL</name>
<comment type="caution">
    <text evidence="1">The sequence shown here is derived from an EMBL/GenBank/DDBJ whole genome shotgun (WGS) entry which is preliminary data.</text>
</comment>
<feature type="non-terminal residue" evidence="1">
    <location>
        <position position="1"/>
    </location>
</feature>
<dbReference type="OrthoDB" id="1883054at2759"/>
<gene>
    <name evidence="1" type="ORF">EJB05_38979</name>
</gene>
<protein>
    <recommendedName>
        <fullName evidence="3">HNH nuclease domain-containing protein</fullName>
    </recommendedName>
</protein>
<feature type="non-terminal residue" evidence="1">
    <location>
        <position position="155"/>
    </location>
</feature>
<reference evidence="1 2" key="1">
    <citation type="journal article" date="2019" name="Sci. Rep.">
        <title>A high-quality genome of Eragrostis curvula grass provides insights into Poaceae evolution and supports new strategies to enhance forage quality.</title>
        <authorList>
            <person name="Carballo J."/>
            <person name="Santos B.A.C.M."/>
            <person name="Zappacosta D."/>
            <person name="Garbus I."/>
            <person name="Selva J.P."/>
            <person name="Gallo C.A."/>
            <person name="Diaz A."/>
            <person name="Albertini E."/>
            <person name="Caccamo M."/>
            <person name="Echenique V."/>
        </authorList>
    </citation>
    <scope>NUCLEOTIDE SEQUENCE [LARGE SCALE GENOMIC DNA]</scope>
    <source>
        <strain evidence="2">cv. Victoria</strain>
        <tissue evidence="1">Leaf</tissue>
    </source>
</reference>
<dbReference type="EMBL" id="RWGY01000031">
    <property type="protein sequence ID" value="TVU15458.1"/>
    <property type="molecule type" value="Genomic_DNA"/>
</dbReference>
<evidence type="ECO:0000313" key="2">
    <source>
        <dbReference type="Proteomes" id="UP000324897"/>
    </source>
</evidence>
<accession>A0A5J9TX74</accession>
<dbReference type="Gramene" id="TVU15458">
    <property type="protein sequence ID" value="TVU15458"/>
    <property type="gene ID" value="EJB05_38979"/>
</dbReference>
<dbReference type="AlphaFoldDB" id="A0A5J9TX74"/>